<dbReference type="EMBL" id="REGN01000696">
    <property type="protein sequence ID" value="RNA39911.1"/>
    <property type="molecule type" value="Genomic_DNA"/>
</dbReference>
<keyword evidence="3" id="KW-0539">Nucleus</keyword>
<dbReference type="GO" id="GO:0003723">
    <property type="term" value="F:RNA binding"/>
    <property type="evidence" value="ECO:0007669"/>
    <property type="project" value="UniProtKB-UniRule"/>
</dbReference>
<keyword evidence="8" id="KW-1185">Reference proteome</keyword>
<dbReference type="InterPro" id="IPR004088">
    <property type="entry name" value="KH_dom_type_1"/>
</dbReference>
<evidence type="ECO:0000259" key="6">
    <source>
        <dbReference type="SMART" id="SM00322"/>
    </source>
</evidence>
<dbReference type="Gene3D" id="3.30.1370.10">
    <property type="entry name" value="K Homology domain, type 1"/>
    <property type="match status" value="3"/>
</dbReference>
<proteinExistence type="predicted"/>
<reference evidence="7 8" key="1">
    <citation type="journal article" date="2018" name="Sci. Rep.">
        <title>Genomic signatures of local adaptation to the degree of environmental predictability in rotifers.</title>
        <authorList>
            <person name="Franch-Gras L."/>
            <person name="Hahn C."/>
            <person name="Garcia-Roger E.M."/>
            <person name="Carmona M.J."/>
            <person name="Serra M."/>
            <person name="Gomez A."/>
        </authorList>
    </citation>
    <scope>NUCLEOTIDE SEQUENCE [LARGE SCALE GENOMIC DNA]</scope>
    <source>
        <strain evidence="7">HYR1</strain>
    </source>
</reference>
<dbReference type="GO" id="GO:0005634">
    <property type="term" value="C:nucleus"/>
    <property type="evidence" value="ECO:0007669"/>
    <property type="project" value="UniProtKB-SubCell"/>
</dbReference>
<dbReference type="SMART" id="SM00322">
    <property type="entry name" value="KH"/>
    <property type="match status" value="3"/>
</dbReference>
<evidence type="ECO:0000256" key="2">
    <source>
        <dbReference type="ARBA" id="ARBA00022737"/>
    </source>
</evidence>
<dbReference type="InterPro" id="IPR036612">
    <property type="entry name" value="KH_dom_type_1_sf"/>
</dbReference>
<accession>A0A3M7SVQ1</accession>
<evidence type="ECO:0000256" key="1">
    <source>
        <dbReference type="ARBA" id="ARBA00004123"/>
    </source>
</evidence>
<keyword evidence="2" id="KW-0677">Repeat</keyword>
<gene>
    <name evidence="7" type="ORF">BpHYR1_030934</name>
</gene>
<dbReference type="OrthoDB" id="5204190at2759"/>
<evidence type="ECO:0000256" key="3">
    <source>
        <dbReference type="ARBA" id="ARBA00023242"/>
    </source>
</evidence>
<dbReference type="SUPFAM" id="SSF54791">
    <property type="entry name" value="Eukaryotic type KH-domain (KH-domain type I)"/>
    <property type="match status" value="3"/>
</dbReference>
<dbReference type="Pfam" id="PF00013">
    <property type="entry name" value="KH_1"/>
    <property type="match status" value="3"/>
</dbReference>
<keyword evidence="4" id="KW-0694">RNA-binding</keyword>
<feature type="region of interest" description="Disordered" evidence="5">
    <location>
        <begin position="19"/>
        <end position="40"/>
    </location>
</feature>
<dbReference type="GO" id="GO:0006355">
    <property type="term" value="P:regulation of DNA-templated transcription"/>
    <property type="evidence" value="ECO:0007669"/>
    <property type="project" value="InterPro"/>
</dbReference>
<dbReference type="PROSITE" id="PS50084">
    <property type="entry name" value="KH_TYPE_1"/>
    <property type="match status" value="3"/>
</dbReference>
<name>A0A3M7SVQ1_BRAPC</name>
<sequence length="493" mass="52683">MENKDIQTAIERARAVAARLSQQIPDKRPSDSPTEGPAKKFASVNDAVGAQLAMLKAQQLGGGSLSEDLKVPDKLVGLVIGKGGDQLHKLQTETQTKVVIAPEANSIGDRVFTIQGSKDGIDRCKKLINDIIKRGANPSPNDPTATLLLKGNVEVMEIKLPGNKCGLIIGKGGETIKKLSEQYGVKLVVIQDQNTPLNADKPLRITGETEKVAKAKDAVLALVYPEKYAKPLTTSDYGTKTTPPVPGAPGEVIIKVAYDKAGVVIGKGGESIKEINRRSGAYVEIDKNHKLVPEGQDKMFTIKGTTEQIQYAQQLIYEKITGNIGGIPPAGFFGPGALEMTATDYSQAVASQAWAGYQWPLAAELKGEDPTAAAWAAYYQQYYGAAAAATAATTAATTASQGAQADYSQAWIDYYRSMGMTEQAEAIEKQLKSSQSATASNSSTEIKSDQTNQASNGTNGATADPYQNAAAWQQYSQYNYANYYKQENGSRNA</sequence>
<comment type="subcellular location">
    <subcellularLocation>
        <location evidence="1">Nucleus</location>
    </subcellularLocation>
</comment>
<dbReference type="InterPro" id="IPR015096">
    <property type="entry name" value="FUBP_C"/>
</dbReference>
<dbReference type="InterPro" id="IPR004087">
    <property type="entry name" value="KH_dom"/>
</dbReference>
<dbReference type="Pfam" id="PF09005">
    <property type="entry name" value="FUBP_C"/>
    <property type="match status" value="1"/>
</dbReference>
<protein>
    <submittedName>
        <fullName evidence="7">Far upstream (Fuse) binding</fullName>
    </submittedName>
</protein>
<feature type="domain" description="K Homology" evidence="6">
    <location>
        <begin position="63"/>
        <end position="133"/>
    </location>
</feature>
<organism evidence="7 8">
    <name type="scientific">Brachionus plicatilis</name>
    <name type="common">Marine rotifer</name>
    <name type="synonym">Brachionus muelleri</name>
    <dbReference type="NCBI Taxonomy" id="10195"/>
    <lineage>
        <taxon>Eukaryota</taxon>
        <taxon>Metazoa</taxon>
        <taxon>Spiralia</taxon>
        <taxon>Gnathifera</taxon>
        <taxon>Rotifera</taxon>
        <taxon>Eurotatoria</taxon>
        <taxon>Monogononta</taxon>
        <taxon>Pseudotrocha</taxon>
        <taxon>Ploima</taxon>
        <taxon>Brachionidae</taxon>
        <taxon>Brachionus</taxon>
    </lineage>
</organism>
<feature type="domain" description="K Homology" evidence="6">
    <location>
        <begin position="152"/>
        <end position="224"/>
    </location>
</feature>
<dbReference type="AlphaFoldDB" id="A0A3M7SVQ1"/>
<dbReference type="PANTHER" id="PTHR10288">
    <property type="entry name" value="KH DOMAIN CONTAINING RNA BINDING PROTEIN"/>
    <property type="match status" value="1"/>
</dbReference>
<feature type="region of interest" description="Disordered" evidence="5">
    <location>
        <begin position="429"/>
        <end position="465"/>
    </location>
</feature>
<evidence type="ECO:0000256" key="4">
    <source>
        <dbReference type="PROSITE-ProRule" id="PRU00117"/>
    </source>
</evidence>
<dbReference type="STRING" id="10195.A0A3M7SVQ1"/>
<comment type="caution">
    <text evidence="7">The sequence shown here is derived from an EMBL/GenBank/DDBJ whole genome shotgun (WGS) entry which is preliminary data.</text>
</comment>
<dbReference type="Proteomes" id="UP000276133">
    <property type="component" value="Unassembled WGS sequence"/>
</dbReference>
<feature type="domain" description="K Homology" evidence="6">
    <location>
        <begin position="248"/>
        <end position="321"/>
    </location>
</feature>
<feature type="compositionally biased region" description="Low complexity" evidence="5">
    <location>
        <begin position="433"/>
        <end position="444"/>
    </location>
</feature>
<feature type="compositionally biased region" description="Polar residues" evidence="5">
    <location>
        <begin position="449"/>
        <end position="461"/>
    </location>
</feature>
<evidence type="ECO:0000313" key="7">
    <source>
        <dbReference type="EMBL" id="RNA39911.1"/>
    </source>
</evidence>
<evidence type="ECO:0000313" key="8">
    <source>
        <dbReference type="Proteomes" id="UP000276133"/>
    </source>
</evidence>
<evidence type="ECO:0000256" key="5">
    <source>
        <dbReference type="SAM" id="MobiDB-lite"/>
    </source>
</evidence>